<evidence type="ECO:0000259" key="1">
    <source>
        <dbReference type="PROSITE" id="PS51746"/>
    </source>
</evidence>
<dbReference type="PANTHER" id="PTHR47992">
    <property type="entry name" value="PROTEIN PHOSPHATASE"/>
    <property type="match status" value="1"/>
</dbReference>
<dbReference type="PROSITE" id="PS51746">
    <property type="entry name" value="PPM_2"/>
    <property type="match status" value="1"/>
</dbReference>
<gene>
    <name evidence="2" type="ORF">SEMRO_438_G142990.1</name>
</gene>
<dbReference type="CDD" id="cd00143">
    <property type="entry name" value="PP2Cc"/>
    <property type="match status" value="1"/>
</dbReference>
<feature type="domain" description="PPM-type phosphatase" evidence="1">
    <location>
        <begin position="1"/>
        <end position="317"/>
    </location>
</feature>
<dbReference type="InterPro" id="IPR015655">
    <property type="entry name" value="PP2C"/>
</dbReference>
<dbReference type="InterPro" id="IPR001932">
    <property type="entry name" value="PPM-type_phosphatase-like_dom"/>
</dbReference>
<dbReference type="EMBL" id="CAICTM010000437">
    <property type="protein sequence ID" value="CAB9510478.1"/>
    <property type="molecule type" value="Genomic_DNA"/>
</dbReference>
<dbReference type="GO" id="GO:0004722">
    <property type="term" value="F:protein serine/threonine phosphatase activity"/>
    <property type="evidence" value="ECO:0007669"/>
    <property type="project" value="InterPro"/>
</dbReference>
<accession>A0A9N8HHA2</accession>
<dbReference type="AlphaFoldDB" id="A0A9N8HHA2"/>
<dbReference type="InterPro" id="IPR036457">
    <property type="entry name" value="PPM-type-like_dom_sf"/>
</dbReference>
<dbReference type="Gene3D" id="3.60.40.10">
    <property type="entry name" value="PPM-type phosphatase domain"/>
    <property type="match status" value="1"/>
</dbReference>
<reference evidence="2" key="1">
    <citation type="submission" date="2020-06" db="EMBL/GenBank/DDBJ databases">
        <authorList>
            <consortium name="Plant Systems Biology data submission"/>
        </authorList>
    </citation>
    <scope>NUCLEOTIDE SEQUENCE</scope>
    <source>
        <strain evidence="2">D6</strain>
    </source>
</reference>
<dbReference type="SMART" id="SM00332">
    <property type="entry name" value="PP2Cc"/>
    <property type="match status" value="1"/>
</dbReference>
<proteinExistence type="predicted"/>
<keyword evidence="3" id="KW-1185">Reference proteome</keyword>
<protein>
    <submittedName>
        <fullName evidence="2">Protein phosphatase 2C 73</fullName>
    </submittedName>
</protein>
<organism evidence="2 3">
    <name type="scientific">Seminavis robusta</name>
    <dbReference type="NCBI Taxonomy" id="568900"/>
    <lineage>
        <taxon>Eukaryota</taxon>
        <taxon>Sar</taxon>
        <taxon>Stramenopiles</taxon>
        <taxon>Ochrophyta</taxon>
        <taxon>Bacillariophyta</taxon>
        <taxon>Bacillariophyceae</taxon>
        <taxon>Bacillariophycidae</taxon>
        <taxon>Naviculales</taxon>
        <taxon>Naviculaceae</taxon>
        <taxon>Seminavis</taxon>
    </lineage>
</organism>
<name>A0A9N8HHA2_9STRA</name>
<dbReference type="SUPFAM" id="SSF81606">
    <property type="entry name" value="PP2C-like"/>
    <property type="match status" value="1"/>
</dbReference>
<comment type="caution">
    <text evidence="2">The sequence shown here is derived from an EMBL/GenBank/DDBJ whole genome shotgun (WGS) entry which is preliminary data.</text>
</comment>
<sequence>MRPQKVNQDALFHATLATSNNRLYTCVGVLDGHGLKGHIVSQFLAQQLPYHLQSHLQDLLGETLTIVQTPTGSDFDTTATTPIDYTELEAKLKAQSGLSQQELLYHETEPIHHQAMIRAFHSVHWAATQDTQVPAGRNGATCVTILWDHQDNMMHVAHVGDSRVIQVMNDNSNNSQHSVEPLSVETTVKVDTERERIEAGEGSIRGTNVFYGPVGIAMTRSLGNAVMLRAGVVPTPIVKTFPAPTISNSNSFLVLATDGIWDVLPNDAVARLVLEHSQNMQHACKSLAAEARRKWVGDLPIVDEEKVDDITCVVIRPV</sequence>
<dbReference type="OrthoDB" id="10264738at2759"/>
<evidence type="ECO:0000313" key="3">
    <source>
        <dbReference type="Proteomes" id="UP001153069"/>
    </source>
</evidence>
<dbReference type="Proteomes" id="UP001153069">
    <property type="component" value="Unassembled WGS sequence"/>
</dbReference>
<dbReference type="Pfam" id="PF00481">
    <property type="entry name" value="PP2C"/>
    <property type="match status" value="1"/>
</dbReference>
<evidence type="ECO:0000313" key="2">
    <source>
        <dbReference type="EMBL" id="CAB9510478.1"/>
    </source>
</evidence>